<evidence type="ECO:0000256" key="2">
    <source>
        <dbReference type="ARBA" id="ARBA00022723"/>
    </source>
</evidence>
<sequence>MRIVENEENMRLTIAKLLFICLSVSLLVACATSPTGRTQLIFMPDSEVNSMGLQAFDTMKRDNPVSRNAASNQFVNCVANAITREVGGEWEVVVFEDQTLNAFALPGGKIGVHTGLLDLVDNQDQLAVVIGHEVGHVIARHSNERLSQQVGTNMGVSLVQAVAAPQSALGQTAIGLLGVGAQYGIIMPYSRLQESEADTIGLDLMAKAGFNPAESIRLWQKMDQASQGAQPVEFLSTHPSHSSRIESLRTRLPQAQQFQQQAHAAGKRPHCVK</sequence>
<dbReference type="GO" id="GO:0004222">
    <property type="term" value="F:metalloendopeptidase activity"/>
    <property type="evidence" value="ECO:0007669"/>
    <property type="project" value="InterPro"/>
</dbReference>
<dbReference type="PANTHER" id="PTHR22726:SF24">
    <property type="entry name" value="M48 FAMILY METALLOPEPTIDASE"/>
    <property type="match status" value="1"/>
</dbReference>
<dbReference type="Pfam" id="PF01435">
    <property type="entry name" value="Peptidase_M48"/>
    <property type="match status" value="1"/>
</dbReference>
<dbReference type="InterPro" id="IPR001915">
    <property type="entry name" value="Peptidase_M48"/>
</dbReference>
<dbReference type="GO" id="GO:0046872">
    <property type="term" value="F:metal ion binding"/>
    <property type="evidence" value="ECO:0007669"/>
    <property type="project" value="UniProtKB-KW"/>
</dbReference>
<dbReference type="GO" id="GO:0051603">
    <property type="term" value="P:proteolysis involved in protein catabolic process"/>
    <property type="evidence" value="ECO:0007669"/>
    <property type="project" value="TreeGrafter"/>
</dbReference>
<gene>
    <name evidence="8" type="ORF">Nstercoris_01705</name>
</gene>
<evidence type="ECO:0000259" key="7">
    <source>
        <dbReference type="Pfam" id="PF01435"/>
    </source>
</evidence>
<dbReference type="GO" id="GO:0016020">
    <property type="term" value="C:membrane"/>
    <property type="evidence" value="ECO:0007669"/>
    <property type="project" value="TreeGrafter"/>
</dbReference>
<dbReference type="PROSITE" id="PS51257">
    <property type="entry name" value="PROKAR_LIPOPROTEIN"/>
    <property type="match status" value="1"/>
</dbReference>
<evidence type="ECO:0000256" key="5">
    <source>
        <dbReference type="ARBA" id="ARBA00023049"/>
    </source>
</evidence>
<dbReference type="AlphaFoldDB" id="A0A4Y1YP02"/>
<dbReference type="InterPro" id="IPR051156">
    <property type="entry name" value="Mito/Outer_Membr_Metalloprot"/>
</dbReference>
<evidence type="ECO:0000256" key="4">
    <source>
        <dbReference type="ARBA" id="ARBA00022833"/>
    </source>
</evidence>
<evidence type="ECO:0000256" key="1">
    <source>
        <dbReference type="ARBA" id="ARBA00022670"/>
    </source>
</evidence>
<feature type="domain" description="Peptidase M48" evidence="7">
    <location>
        <begin position="74"/>
        <end position="251"/>
    </location>
</feature>
<proteinExistence type="inferred from homology"/>
<evidence type="ECO:0000256" key="6">
    <source>
        <dbReference type="RuleBase" id="RU003983"/>
    </source>
</evidence>
<keyword evidence="5 6" id="KW-0482">Metalloprotease</keyword>
<comment type="cofactor">
    <cofactor evidence="6">
        <name>Zn(2+)</name>
        <dbReference type="ChEBI" id="CHEBI:29105"/>
    </cofactor>
    <text evidence="6">Binds 1 zinc ion per subunit.</text>
</comment>
<comment type="similarity">
    <text evidence="6">Belongs to the peptidase M48 family.</text>
</comment>
<organism evidence="8 9">
    <name type="scientific">Nitrosomonas stercoris</name>
    <dbReference type="NCBI Taxonomy" id="1444684"/>
    <lineage>
        <taxon>Bacteria</taxon>
        <taxon>Pseudomonadati</taxon>
        <taxon>Pseudomonadota</taxon>
        <taxon>Betaproteobacteria</taxon>
        <taxon>Nitrosomonadales</taxon>
        <taxon>Nitrosomonadaceae</taxon>
        <taxon>Nitrosomonas</taxon>
    </lineage>
</organism>
<name>A0A4Y1YP02_9PROT</name>
<keyword evidence="4 6" id="KW-0862">Zinc</keyword>
<keyword evidence="2" id="KW-0479">Metal-binding</keyword>
<dbReference type="Gene3D" id="3.30.2010.10">
    <property type="entry name" value="Metalloproteases ('zincins'), catalytic domain"/>
    <property type="match status" value="1"/>
</dbReference>
<dbReference type="CDD" id="cd07331">
    <property type="entry name" value="M48C_Oma1_like"/>
    <property type="match status" value="1"/>
</dbReference>
<dbReference type="EMBL" id="AP019755">
    <property type="protein sequence ID" value="BBL35439.1"/>
    <property type="molecule type" value="Genomic_DNA"/>
</dbReference>
<reference evidence="8 9" key="1">
    <citation type="submission" date="2019-06" db="EMBL/GenBank/DDBJ databases">
        <title>Nitrosomonas stercoris KYUHI-S whole genome shotgun sequence.</title>
        <authorList>
            <person name="Nakagawa T."/>
            <person name="Tsuchiya Y."/>
            <person name="Takahashi R."/>
        </authorList>
    </citation>
    <scope>NUCLEOTIDE SEQUENCE [LARGE SCALE GENOMIC DNA]</scope>
    <source>
        <strain evidence="8 9">KYUHI-S</strain>
    </source>
</reference>
<evidence type="ECO:0000313" key="8">
    <source>
        <dbReference type="EMBL" id="BBL35439.1"/>
    </source>
</evidence>
<accession>A0A4Y1YP02</accession>
<dbReference type="Proteomes" id="UP000316473">
    <property type="component" value="Chromosome"/>
</dbReference>
<evidence type="ECO:0000256" key="3">
    <source>
        <dbReference type="ARBA" id="ARBA00022801"/>
    </source>
</evidence>
<keyword evidence="9" id="KW-1185">Reference proteome</keyword>
<protein>
    <submittedName>
        <fullName evidence="8">Beta-barrel assembly-enhancing protease</fullName>
    </submittedName>
</protein>
<dbReference type="KEGG" id="nst:Nstercoris_01705"/>
<keyword evidence="3 6" id="KW-0378">Hydrolase</keyword>
<evidence type="ECO:0000313" key="9">
    <source>
        <dbReference type="Proteomes" id="UP000316473"/>
    </source>
</evidence>
<keyword evidence="1 6" id="KW-0645">Protease</keyword>
<dbReference type="PANTHER" id="PTHR22726">
    <property type="entry name" value="METALLOENDOPEPTIDASE OMA1"/>
    <property type="match status" value="1"/>
</dbReference>